<dbReference type="OMA" id="QFRAGCT"/>
<keyword evidence="5" id="KW-0808">Transferase</keyword>
<dbReference type="SUPFAM" id="SSF52777">
    <property type="entry name" value="CoA-dependent acyltransferases"/>
    <property type="match status" value="1"/>
</dbReference>
<evidence type="ECO:0000256" key="6">
    <source>
        <dbReference type="ARBA" id="ARBA00022824"/>
    </source>
</evidence>
<comment type="catalytic activity">
    <reaction evidence="9">
        <text>a long chain fatty alcohol + a fatty acyl-CoA = a long-chain alcohol wax ester + CoA</text>
        <dbReference type="Rhea" id="RHEA:38443"/>
        <dbReference type="ChEBI" id="CHEBI:17135"/>
        <dbReference type="ChEBI" id="CHEBI:57287"/>
        <dbReference type="ChEBI" id="CHEBI:77636"/>
        <dbReference type="ChEBI" id="CHEBI:235323"/>
        <dbReference type="EC" id="2.3.1.75"/>
    </reaction>
</comment>
<feature type="domain" description="O-acyltransferase WSD1-like N-terminal" evidence="12">
    <location>
        <begin position="57"/>
        <end position="287"/>
    </location>
</feature>
<evidence type="ECO:0000256" key="7">
    <source>
        <dbReference type="ARBA" id="ARBA00023315"/>
    </source>
</evidence>
<evidence type="ECO:0000256" key="8">
    <source>
        <dbReference type="ARBA" id="ARBA00024360"/>
    </source>
</evidence>
<dbReference type="GO" id="GO:0004144">
    <property type="term" value="F:diacylglycerol O-acyltransferase activity"/>
    <property type="evidence" value="ECO:0007669"/>
    <property type="project" value="UniProtKB-EC"/>
</dbReference>
<dbReference type="OrthoDB" id="619536at2759"/>
<dbReference type="GO" id="GO:0019432">
    <property type="term" value="P:triglyceride biosynthetic process"/>
    <property type="evidence" value="ECO:0000318"/>
    <property type="project" value="GO_Central"/>
</dbReference>
<dbReference type="InterPro" id="IPR004255">
    <property type="entry name" value="O-acyltransferase_WSD1_N"/>
</dbReference>
<dbReference type="Gramene" id="TraesCS2D03G0004000.1">
    <property type="protein sequence ID" value="TraesCS2D03G0004000.1.CDS"/>
    <property type="gene ID" value="TraesCS2D03G0004000"/>
</dbReference>
<proteinExistence type="inferred from homology"/>
<reference evidence="14" key="1">
    <citation type="submission" date="2018-08" db="EMBL/GenBank/DDBJ databases">
        <authorList>
            <person name="Rossello M."/>
        </authorList>
    </citation>
    <scope>NUCLEOTIDE SEQUENCE [LARGE SCALE GENOMIC DNA]</scope>
    <source>
        <strain evidence="14">cv. Chinese Spring</strain>
    </source>
</reference>
<evidence type="ECO:0000256" key="10">
    <source>
        <dbReference type="ARBA" id="ARBA00048109"/>
    </source>
</evidence>
<evidence type="ECO:0000256" key="4">
    <source>
        <dbReference type="ARBA" id="ARBA00005189"/>
    </source>
</evidence>
<comment type="catalytic activity">
    <reaction evidence="10">
        <text>an acyl-CoA + a 1,2-diacyl-sn-glycerol = a triacyl-sn-glycerol + CoA</text>
        <dbReference type="Rhea" id="RHEA:10868"/>
        <dbReference type="ChEBI" id="CHEBI:17815"/>
        <dbReference type="ChEBI" id="CHEBI:57287"/>
        <dbReference type="ChEBI" id="CHEBI:58342"/>
        <dbReference type="ChEBI" id="CHEBI:64615"/>
        <dbReference type="EC" id="2.3.1.20"/>
    </reaction>
</comment>
<name>A0A3B6D3M4_WHEAT</name>
<keyword evidence="15" id="KW-1185">Reference proteome</keyword>
<protein>
    <submittedName>
        <fullName evidence="14">Uncharacterized protein</fullName>
    </submittedName>
</protein>
<evidence type="ECO:0000256" key="1">
    <source>
        <dbReference type="ARBA" id="ARBA00004162"/>
    </source>
</evidence>
<organism evidence="14">
    <name type="scientific">Triticum aestivum</name>
    <name type="common">Wheat</name>
    <dbReference type="NCBI Taxonomy" id="4565"/>
    <lineage>
        <taxon>Eukaryota</taxon>
        <taxon>Viridiplantae</taxon>
        <taxon>Streptophyta</taxon>
        <taxon>Embryophyta</taxon>
        <taxon>Tracheophyta</taxon>
        <taxon>Spermatophyta</taxon>
        <taxon>Magnoliopsida</taxon>
        <taxon>Liliopsida</taxon>
        <taxon>Poales</taxon>
        <taxon>Poaceae</taxon>
        <taxon>BOP clade</taxon>
        <taxon>Pooideae</taxon>
        <taxon>Triticodae</taxon>
        <taxon>Triticeae</taxon>
        <taxon>Triticinae</taxon>
        <taxon>Triticum</taxon>
    </lineage>
</organism>
<dbReference type="SMR" id="A0A3B6D3M4"/>
<comment type="pathway">
    <text evidence="3">Glycerolipid metabolism; triacylglycerol biosynthesis.</text>
</comment>
<evidence type="ECO:0000256" key="2">
    <source>
        <dbReference type="ARBA" id="ARBA00004586"/>
    </source>
</evidence>
<dbReference type="GO" id="GO:0008374">
    <property type="term" value="F:O-acyltransferase activity"/>
    <property type="evidence" value="ECO:0000318"/>
    <property type="project" value="GO_Central"/>
</dbReference>
<dbReference type="EnsemblPlants" id="TraesCS2D02G002200.1">
    <property type="protein sequence ID" value="TraesCS2D02G002200.1"/>
    <property type="gene ID" value="TraesCS2D02G002200"/>
</dbReference>
<dbReference type="InterPro" id="IPR009721">
    <property type="entry name" value="O-acyltransferase_WSD1_C"/>
</dbReference>
<evidence type="ECO:0000256" key="3">
    <source>
        <dbReference type="ARBA" id="ARBA00004771"/>
    </source>
</evidence>
<feature type="compositionally biased region" description="Polar residues" evidence="11">
    <location>
        <begin position="18"/>
        <end position="27"/>
    </location>
</feature>
<dbReference type="Proteomes" id="UP000019116">
    <property type="component" value="Chromosome 2D"/>
</dbReference>
<dbReference type="PANTHER" id="PTHR31650">
    <property type="entry name" value="O-ACYLTRANSFERASE (WSD1-LIKE) FAMILY PROTEIN"/>
    <property type="match status" value="1"/>
</dbReference>
<comment type="pathway">
    <text evidence="4">Lipid metabolism.</text>
</comment>
<evidence type="ECO:0000256" key="5">
    <source>
        <dbReference type="ARBA" id="ARBA00022679"/>
    </source>
</evidence>
<evidence type="ECO:0000259" key="13">
    <source>
        <dbReference type="Pfam" id="PF06974"/>
    </source>
</evidence>
<accession>A0A3B6D3M4</accession>
<keyword evidence="6" id="KW-0256">Endoplasmic reticulum</keyword>
<dbReference type="UniPathway" id="UPA00282"/>
<dbReference type="GO" id="GO:0047196">
    <property type="term" value="F:long-chain-alcohol O-fatty-acyltransferase activity"/>
    <property type="evidence" value="ECO:0007669"/>
    <property type="project" value="UniProtKB-EC"/>
</dbReference>
<dbReference type="GO" id="GO:0005789">
    <property type="term" value="C:endoplasmic reticulum membrane"/>
    <property type="evidence" value="ECO:0007669"/>
    <property type="project" value="UniProtKB-SubCell"/>
</dbReference>
<comment type="similarity">
    <text evidence="8">In the N-terminal section; belongs to the long-chain O-acyltransferase family.</text>
</comment>
<reference evidence="14" key="2">
    <citation type="submission" date="2018-10" db="UniProtKB">
        <authorList>
            <consortium name="EnsemblPlants"/>
        </authorList>
    </citation>
    <scope>IDENTIFICATION</scope>
</reference>
<dbReference type="AlphaFoldDB" id="A0A3B6D3M4"/>
<feature type="domain" description="O-acyltransferase WSD1 C-terminal" evidence="13">
    <location>
        <begin position="338"/>
        <end position="481"/>
    </location>
</feature>
<evidence type="ECO:0000313" key="14">
    <source>
        <dbReference type="EnsemblPlants" id="TraesCS2D02G002200.1"/>
    </source>
</evidence>
<dbReference type="GO" id="GO:0005886">
    <property type="term" value="C:plasma membrane"/>
    <property type="evidence" value="ECO:0000318"/>
    <property type="project" value="GO_Central"/>
</dbReference>
<comment type="subcellular location">
    <subcellularLocation>
        <location evidence="1">Cell membrane</location>
        <topology evidence="1">Single-pass membrane protein</topology>
    </subcellularLocation>
    <subcellularLocation>
        <location evidence="2">Endoplasmic reticulum membrane</location>
    </subcellularLocation>
</comment>
<dbReference type="Gene3D" id="3.30.559.10">
    <property type="entry name" value="Chloramphenicol acetyltransferase-like domain"/>
    <property type="match status" value="1"/>
</dbReference>
<dbReference type="Gramene" id="TraesCS2D02G002200.1">
    <property type="protein sequence ID" value="TraesCS2D02G002200.1"/>
    <property type="gene ID" value="TraesCS2D02G002200"/>
</dbReference>
<dbReference type="PANTHER" id="PTHR31650:SF43">
    <property type="entry name" value="DIACYLGLYCEROL O-ACYLTRANSFERASE"/>
    <property type="match status" value="1"/>
</dbReference>
<evidence type="ECO:0000256" key="11">
    <source>
        <dbReference type="SAM" id="MobiDB-lite"/>
    </source>
</evidence>
<dbReference type="InterPro" id="IPR045034">
    <property type="entry name" value="O-acyltransferase_WSD1-like"/>
</dbReference>
<dbReference type="Pfam" id="PF06974">
    <property type="entry name" value="WS_DGAT_C"/>
    <property type="match status" value="1"/>
</dbReference>
<evidence type="ECO:0000259" key="12">
    <source>
        <dbReference type="Pfam" id="PF03007"/>
    </source>
</evidence>
<evidence type="ECO:0000256" key="9">
    <source>
        <dbReference type="ARBA" id="ARBA00047604"/>
    </source>
</evidence>
<keyword evidence="7" id="KW-0012">Acyltransferase</keyword>
<dbReference type="InterPro" id="IPR023213">
    <property type="entry name" value="CAT-like_dom_sf"/>
</dbReference>
<feature type="region of interest" description="Disordered" evidence="11">
    <location>
        <begin position="1"/>
        <end position="33"/>
    </location>
</feature>
<sequence>MEVAANVATPANRPLSVRVSSTESSTADDPMSPVGRVMEEMGIYIVLVMGLGTPVNLPVFRAGIQTELPRFPRFRSIQVLDGSNNGKPHWVQTTVNLDDHIILPRLDPAVSASDPDKAVEDYVSSLSTLPMDRSRPLWEFHFLDFATSEATSTTVLRLHHSIGDGMSIMTLLMASSRSTADRARLPAMPPLPRRTGAIYQQRTRPPLSSIGDYLAWIWSYFVLVWHTLVDIALLNATLLFLRDPRTMFTRVPDKVKSPRRKRLVHRSLNLDDVKLMKTAMNCTINDVLVGVTSAALSKYYFRKSGDAKTKRIHLRSILPVNIRPLSSRQTYVTKVETGNQVSILICPFHIALHDDPLEYVHKATRSINRKKSSLEVKYAHVASNFFVEYFGAKIGAFFLRRFSTRTSILVSNVVGPAEHITLCGHPITCMAMSIFGQPQALIVHYLNYGSTMKLVLAVDDAQFPDSHELLDDFVKSVKIIKDASGLKTLKTSIRIT</sequence>
<evidence type="ECO:0000313" key="15">
    <source>
        <dbReference type="Proteomes" id="UP000019116"/>
    </source>
</evidence>
<dbReference type="Pfam" id="PF03007">
    <property type="entry name" value="WS_DGAT_cat"/>
    <property type="match status" value="1"/>
</dbReference>